<protein>
    <submittedName>
        <fullName evidence="1">Cupin domain-containing protein</fullName>
    </submittedName>
</protein>
<dbReference type="InterPro" id="IPR011051">
    <property type="entry name" value="RmlC_Cupin_sf"/>
</dbReference>
<sequence length="302" mass="33436">MARVIFWDVANGLPEGEPLIRWDLAWPLFLQGIEPGELPLEQPPLLNILGRWFWEQMGMLGGRLRPDAHETVWFVTPALSDGAREYLTRLASFWCDEVYWEVPTAITPNRWTIPAVNVGALPSTPLWTALTESYPEGIDRHLLPMIGVGRVFIKVQQVVEGSASARLHSHSAQDEYYFILAGSGTLRMGRYSQPVAPGTFIAKPTGPDLTSQIVADRGESVTILDIEVHADSRLAMGGRDMMAYTDHQEVLLVGAGMEGMVPQSAVRPTEDVFSHYFDGYVRAVDGSVIPCELPGHPKRDDG</sequence>
<dbReference type="Gene3D" id="2.60.120.10">
    <property type="entry name" value="Jelly Rolls"/>
    <property type="match status" value="1"/>
</dbReference>
<dbReference type="InterPro" id="IPR014710">
    <property type="entry name" value="RmlC-like_jellyroll"/>
</dbReference>
<evidence type="ECO:0000313" key="1">
    <source>
        <dbReference type="EMBL" id="NMP22822.1"/>
    </source>
</evidence>
<evidence type="ECO:0000313" key="2">
    <source>
        <dbReference type="Proteomes" id="UP000533476"/>
    </source>
</evidence>
<accession>A0A7Y0L4I8</accession>
<organism evidence="1 2">
    <name type="scientific">Sulfobacillus harzensis</name>
    <dbReference type="NCBI Taxonomy" id="2729629"/>
    <lineage>
        <taxon>Bacteria</taxon>
        <taxon>Bacillati</taxon>
        <taxon>Bacillota</taxon>
        <taxon>Clostridia</taxon>
        <taxon>Eubacteriales</taxon>
        <taxon>Clostridiales Family XVII. Incertae Sedis</taxon>
        <taxon>Sulfobacillus</taxon>
    </lineage>
</organism>
<dbReference type="RefSeq" id="WP_169099512.1">
    <property type="nucleotide sequence ID" value="NZ_JABBVZ010000032.1"/>
</dbReference>
<dbReference type="Proteomes" id="UP000533476">
    <property type="component" value="Unassembled WGS sequence"/>
</dbReference>
<gene>
    <name evidence="1" type="ORF">HIJ39_10720</name>
</gene>
<dbReference type="EMBL" id="JABBVZ010000032">
    <property type="protein sequence ID" value="NMP22822.1"/>
    <property type="molecule type" value="Genomic_DNA"/>
</dbReference>
<dbReference type="AlphaFoldDB" id="A0A7Y0L4I8"/>
<name>A0A7Y0L4I8_9FIRM</name>
<keyword evidence="2" id="KW-1185">Reference proteome</keyword>
<reference evidence="1 2" key="1">
    <citation type="submission" date="2020-04" db="EMBL/GenBank/DDBJ databases">
        <authorList>
            <person name="Zhang R."/>
            <person name="Schippers A."/>
        </authorList>
    </citation>
    <scope>NUCLEOTIDE SEQUENCE [LARGE SCALE GENOMIC DNA]</scope>
    <source>
        <strain evidence="1 2">DSM 109850</strain>
    </source>
</reference>
<comment type="caution">
    <text evidence="1">The sequence shown here is derived from an EMBL/GenBank/DDBJ whole genome shotgun (WGS) entry which is preliminary data.</text>
</comment>
<proteinExistence type="predicted"/>
<dbReference type="SUPFAM" id="SSF51182">
    <property type="entry name" value="RmlC-like cupins"/>
    <property type="match status" value="1"/>
</dbReference>